<dbReference type="InterPro" id="IPR032816">
    <property type="entry name" value="VTT_dom"/>
</dbReference>
<dbReference type="KEGG" id="thyd:TTHT_2112"/>
<feature type="domain" description="VTT" evidence="2">
    <location>
        <begin position="55"/>
        <end position="157"/>
    </location>
</feature>
<reference evidence="3 4" key="1">
    <citation type="journal article" date="2012" name="Extremophiles">
        <title>Thermotomaculum hydrothermale gen. nov., sp. nov., a novel heterotrophic thermophile within the phylum Acidobacteria from a deep-sea hydrothermal vent chimney in the Southern Okinawa Trough.</title>
        <authorList>
            <person name="Izumi H."/>
            <person name="Nunoura T."/>
            <person name="Miyazaki M."/>
            <person name="Mino S."/>
            <person name="Toki T."/>
            <person name="Takai K."/>
            <person name="Sako Y."/>
            <person name="Sawabe T."/>
            <person name="Nakagawa S."/>
        </authorList>
    </citation>
    <scope>NUCLEOTIDE SEQUENCE [LARGE SCALE GENOMIC DNA]</scope>
    <source>
        <strain evidence="3 4">AC55</strain>
    </source>
</reference>
<evidence type="ECO:0000256" key="1">
    <source>
        <dbReference type="SAM" id="Phobius"/>
    </source>
</evidence>
<keyword evidence="4" id="KW-1185">Reference proteome</keyword>
<evidence type="ECO:0000259" key="2">
    <source>
        <dbReference type="Pfam" id="PF09335"/>
    </source>
</evidence>
<organism evidence="3 4">
    <name type="scientific">Thermotomaculum hydrothermale</name>
    <dbReference type="NCBI Taxonomy" id="981385"/>
    <lineage>
        <taxon>Bacteria</taxon>
        <taxon>Pseudomonadati</taxon>
        <taxon>Acidobacteriota</taxon>
        <taxon>Holophagae</taxon>
        <taxon>Thermotomaculales</taxon>
        <taxon>Thermotomaculaceae</taxon>
        <taxon>Thermotomaculum</taxon>
    </lineage>
</organism>
<proteinExistence type="predicted"/>
<feature type="transmembrane region" description="Helical" evidence="1">
    <location>
        <begin position="55"/>
        <end position="79"/>
    </location>
</feature>
<dbReference type="AlphaFoldDB" id="A0A7R6PPP4"/>
<dbReference type="GO" id="GO:0005886">
    <property type="term" value="C:plasma membrane"/>
    <property type="evidence" value="ECO:0007669"/>
    <property type="project" value="TreeGrafter"/>
</dbReference>
<dbReference type="EMBL" id="AP017470">
    <property type="protein sequence ID" value="BBB33548.1"/>
    <property type="molecule type" value="Genomic_DNA"/>
</dbReference>
<feature type="transmembrane region" description="Helical" evidence="1">
    <location>
        <begin position="171"/>
        <end position="192"/>
    </location>
</feature>
<keyword evidence="1" id="KW-0472">Membrane</keyword>
<name>A0A7R6PPP4_9BACT</name>
<sequence>MIKKWKERIRRAADSEYALVFLCLTSFAESSFFIIPPDSLLTPMCLFDPKKWKKFAFFTTIFSVLGGVFGYGIGMFLFNEVAKPIINFYHLWDKFQYVEHLYRSYDFLVVFVAGLTPLPYKVFTIAAGVFKMNLLGFVFASLFGRGIRFYIEAFLVAKFGEEALEFLEKHFVFATIVIALVVVAGVLVYSLFLR</sequence>
<dbReference type="InterPro" id="IPR051311">
    <property type="entry name" value="DedA_domain"/>
</dbReference>
<dbReference type="PANTHER" id="PTHR42709">
    <property type="entry name" value="ALKALINE PHOSPHATASE LIKE PROTEIN"/>
    <property type="match status" value="1"/>
</dbReference>
<gene>
    <name evidence="3" type="ORF">TTHT_2112</name>
</gene>
<protein>
    <recommendedName>
        <fullName evidence="2">VTT domain-containing protein</fullName>
    </recommendedName>
</protein>
<dbReference type="RefSeq" id="WP_201327859.1">
    <property type="nucleotide sequence ID" value="NZ_AP017470.1"/>
</dbReference>
<feature type="transmembrane region" description="Helical" evidence="1">
    <location>
        <begin position="16"/>
        <end position="35"/>
    </location>
</feature>
<keyword evidence="1" id="KW-0812">Transmembrane</keyword>
<evidence type="ECO:0000313" key="4">
    <source>
        <dbReference type="Proteomes" id="UP000595564"/>
    </source>
</evidence>
<keyword evidence="1" id="KW-1133">Transmembrane helix</keyword>
<evidence type="ECO:0000313" key="3">
    <source>
        <dbReference type="EMBL" id="BBB33548.1"/>
    </source>
</evidence>
<dbReference type="Proteomes" id="UP000595564">
    <property type="component" value="Chromosome"/>
</dbReference>
<accession>A0A7R6PPP4</accession>
<dbReference type="PANTHER" id="PTHR42709:SF11">
    <property type="entry name" value="DEDA FAMILY PROTEIN"/>
    <property type="match status" value="1"/>
</dbReference>
<dbReference type="Pfam" id="PF09335">
    <property type="entry name" value="VTT_dom"/>
    <property type="match status" value="1"/>
</dbReference>
<feature type="transmembrane region" description="Helical" evidence="1">
    <location>
        <begin position="100"/>
        <end position="120"/>
    </location>
</feature>